<dbReference type="EMBL" id="DS268171">
    <property type="protein sequence ID" value="KMU79194.1"/>
    <property type="molecule type" value="Genomic_DNA"/>
</dbReference>
<keyword evidence="6" id="KW-0040">ANK repeat</keyword>
<dbReference type="STRING" id="454286.A0A0J8R218"/>
<feature type="repeat" description="ANK" evidence="6">
    <location>
        <begin position="148"/>
        <end position="171"/>
    </location>
</feature>
<dbReference type="Pfam" id="PF01237">
    <property type="entry name" value="Oxysterol_BP"/>
    <property type="match status" value="1"/>
</dbReference>
<feature type="region of interest" description="Disordered" evidence="8">
    <location>
        <begin position="374"/>
        <end position="433"/>
    </location>
</feature>
<organism evidence="10 11">
    <name type="scientific">Coccidioides immitis RMSCC 3703</name>
    <dbReference type="NCBI Taxonomy" id="454286"/>
    <lineage>
        <taxon>Eukaryota</taxon>
        <taxon>Fungi</taxon>
        <taxon>Dikarya</taxon>
        <taxon>Ascomycota</taxon>
        <taxon>Pezizomycotina</taxon>
        <taxon>Eurotiomycetes</taxon>
        <taxon>Eurotiomycetidae</taxon>
        <taxon>Onygenales</taxon>
        <taxon>Onygenaceae</taxon>
        <taxon>Coccidioides</taxon>
    </lineage>
</organism>
<gene>
    <name evidence="10" type="ORF">CISG_07557</name>
</gene>
<dbReference type="PROSITE" id="PS50297">
    <property type="entry name" value="ANK_REP_REGION"/>
    <property type="match status" value="1"/>
</dbReference>
<dbReference type="Gene3D" id="1.25.40.20">
    <property type="entry name" value="Ankyrin repeat-containing domain"/>
    <property type="match status" value="1"/>
</dbReference>
<dbReference type="InterPro" id="IPR037239">
    <property type="entry name" value="OSBP_sf"/>
</dbReference>
<dbReference type="GO" id="GO:0097038">
    <property type="term" value="C:perinuclear endoplasmic reticulum"/>
    <property type="evidence" value="ECO:0007669"/>
    <property type="project" value="TreeGrafter"/>
</dbReference>
<evidence type="ECO:0000256" key="6">
    <source>
        <dbReference type="PROSITE-ProRule" id="PRU00023"/>
    </source>
</evidence>
<dbReference type="GO" id="GO:0006887">
    <property type="term" value="P:exocytosis"/>
    <property type="evidence" value="ECO:0007669"/>
    <property type="project" value="TreeGrafter"/>
</dbReference>
<feature type="region of interest" description="Disordered" evidence="8">
    <location>
        <begin position="1"/>
        <end position="99"/>
    </location>
</feature>
<dbReference type="GO" id="GO:0005635">
    <property type="term" value="C:nuclear envelope"/>
    <property type="evidence" value="ECO:0007669"/>
    <property type="project" value="TreeGrafter"/>
</dbReference>
<dbReference type="InterPro" id="IPR011993">
    <property type="entry name" value="PH-like_dom_sf"/>
</dbReference>
<dbReference type="PRINTS" id="PR01415">
    <property type="entry name" value="ANKYRIN"/>
</dbReference>
<dbReference type="Proteomes" id="UP000054559">
    <property type="component" value="Unassembled WGS sequence"/>
</dbReference>
<dbReference type="PROSITE" id="PS50088">
    <property type="entry name" value="ANK_REPEAT"/>
    <property type="match status" value="1"/>
</dbReference>
<feature type="coiled-coil region" evidence="7">
    <location>
        <begin position="566"/>
        <end position="600"/>
    </location>
</feature>
<proteinExistence type="inferred from homology"/>
<dbReference type="CDD" id="cd13292">
    <property type="entry name" value="PH_Osh1p_Osh2p_yeast"/>
    <property type="match status" value="1"/>
</dbReference>
<reference evidence="11" key="1">
    <citation type="journal article" date="2010" name="Genome Res.">
        <title>Population genomic sequencing of Coccidioides fungi reveals recent hybridization and transposon control.</title>
        <authorList>
            <person name="Neafsey D.E."/>
            <person name="Barker B.M."/>
            <person name="Sharpton T.J."/>
            <person name="Stajich J.E."/>
            <person name="Park D.J."/>
            <person name="Whiston E."/>
            <person name="Hung C.-Y."/>
            <person name="McMahan C."/>
            <person name="White J."/>
            <person name="Sykes S."/>
            <person name="Heiman D."/>
            <person name="Young S."/>
            <person name="Zeng Q."/>
            <person name="Abouelleil A."/>
            <person name="Aftuck L."/>
            <person name="Bessette D."/>
            <person name="Brown A."/>
            <person name="FitzGerald M."/>
            <person name="Lui A."/>
            <person name="Macdonald J.P."/>
            <person name="Priest M."/>
            <person name="Orbach M.J."/>
            <person name="Galgiani J.N."/>
            <person name="Kirkland T.N."/>
            <person name="Cole G.T."/>
            <person name="Birren B.W."/>
            <person name="Henn M.R."/>
            <person name="Taylor J.W."/>
            <person name="Rounsley S.D."/>
        </authorList>
    </citation>
    <scope>NUCLEOTIDE SEQUENCE [LARGE SCALE GENOMIC DNA]</scope>
    <source>
        <strain evidence="11">RMSCC 3703</strain>
    </source>
</reference>
<dbReference type="SUPFAM" id="SSF48403">
    <property type="entry name" value="Ankyrin repeat"/>
    <property type="match status" value="1"/>
</dbReference>
<evidence type="ECO:0000256" key="7">
    <source>
        <dbReference type="SAM" id="Coils"/>
    </source>
</evidence>
<feature type="domain" description="PH" evidence="9">
    <location>
        <begin position="255"/>
        <end position="350"/>
    </location>
</feature>
<dbReference type="PANTHER" id="PTHR10972:SF205">
    <property type="entry name" value="OXYSTEROL-BINDING PROTEIN 1"/>
    <property type="match status" value="1"/>
</dbReference>
<sequence>MGDKHEGHKRSKSALALSILHRDKSKSDDGNDDKHSNLDPGSPISTSPSPVHESRHSYSASMSYLRPSRRKAEAEATSSQSSNKLPCESPENPTDLRDRLDMNTASTSNVPAGGALSIEQSQSNVQSLQSLNMYFRMVTLMLNARDRDGNTPLHLAAQLGRLSIVKELLDRPDINDATRKKDSRLIQILLMNGADPFRRDRKGKLPQDVTKDDRTKAIVKRSPAAVIAQQGIQERSILGSSSGHGGDVSIGGKDAREMKGYLKKWTNYTGGYKLRWFVLEDGVMSYYKHQDDAGSACRGAINMRIAKLNMDPQDKTRFEIQGKSSVKYHLKANHVVEAKRWFWALNNAIQWAKDEAKEDDRRRTRDAEVLRQARMDQFGQVQDNQTDTGSFTSGKGNGKTLAPPSLGLTPSGSKLSLQPSRGASESGVGDEEGSVSIALDPTYSQPTIDRIISQATIPAEGDVDDDDYGDYDSSREVKPSNKDAFNITAQSVKLQLDLLGTVSAALQAEKEKSPNTTISDPSITQALTTYEGAVSNLNSLVLDLLKISRDRDAYWQYRLEREADARKMWEDSMARIAQEHEELQNRMGESEDKRKRTKKALKEALESASTVPSSGPSHVQISDVVEVVKELALDKESIQSKPSGHELVRRRSILDEISALSESEEEEEEFFDAIDAGEVEVVIPPKPEEVPPADSDVRALKQLEIEPSYKGYEDPIRKRLKMDDDNRPKISLWGILKSMIGKDMTKMTLPVSFNEPTSLLQRVAEDMEYTDLLDVAADRANSLERMTYVAAFAAREYASTIGLVAKPFNPLLGETYEYVRPDKGFRFFIEKSVIIPPIGAAYAESAKWGLLRGL</sequence>
<evidence type="ECO:0000313" key="10">
    <source>
        <dbReference type="EMBL" id="KMU79194.1"/>
    </source>
</evidence>
<keyword evidence="4" id="KW-0445">Lipid transport</keyword>
<evidence type="ECO:0000313" key="11">
    <source>
        <dbReference type="Proteomes" id="UP000054559"/>
    </source>
</evidence>
<dbReference type="GO" id="GO:0006869">
    <property type="term" value="P:lipid transport"/>
    <property type="evidence" value="ECO:0007669"/>
    <property type="project" value="UniProtKB-KW"/>
</dbReference>
<dbReference type="SMART" id="SM00233">
    <property type="entry name" value="PH"/>
    <property type="match status" value="1"/>
</dbReference>
<dbReference type="InterPro" id="IPR001849">
    <property type="entry name" value="PH_domain"/>
</dbReference>
<dbReference type="FunFam" id="2.30.29.30:FF:000061">
    <property type="entry name" value="Oxysterol binding protein 1"/>
    <property type="match status" value="1"/>
</dbReference>
<keyword evidence="3" id="KW-0597">Phosphoprotein</keyword>
<dbReference type="OrthoDB" id="1854502at2759"/>
<keyword evidence="2" id="KW-0813">Transport</keyword>
<dbReference type="SMART" id="SM00248">
    <property type="entry name" value="ANK"/>
    <property type="match status" value="1"/>
</dbReference>
<dbReference type="PROSITE" id="PS50003">
    <property type="entry name" value="PH_DOMAIN"/>
    <property type="match status" value="1"/>
</dbReference>
<dbReference type="InterPro" id="IPR000648">
    <property type="entry name" value="Oxysterol-bd"/>
</dbReference>
<dbReference type="Pfam" id="PF00169">
    <property type="entry name" value="PH"/>
    <property type="match status" value="1"/>
</dbReference>
<evidence type="ECO:0000256" key="2">
    <source>
        <dbReference type="ARBA" id="ARBA00022448"/>
    </source>
</evidence>
<dbReference type="PANTHER" id="PTHR10972">
    <property type="entry name" value="OXYSTEROL-BINDING PROTEIN-RELATED"/>
    <property type="match status" value="1"/>
</dbReference>
<keyword evidence="5" id="KW-0446">Lipid-binding</keyword>
<dbReference type="Pfam" id="PF00023">
    <property type="entry name" value="Ank"/>
    <property type="match status" value="1"/>
</dbReference>
<keyword evidence="7" id="KW-0175">Coiled coil</keyword>
<evidence type="ECO:0000256" key="5">
    <source>
        <dbReference type="ARBA" id="ARBA00023121"/>
    </source>
</evidence>
<protein>
    <submittedName>
        <fullName evidence="10">Sterol binding ankyrin repeat containing protein</fullName>
    </submittedName>
</protein>
<dbReference type="SUPFAM" id="SSF50729">
    <property type="entry name" value="PH domain-like"/>
    <property type="match status" value="1"/>
</dbReference>
<evidence type="ECO:0000256" key="3">
    <source>
        <dbReference type="ARBA" id="ARBA00022553"/>
    </source>
</evidence>
<dbReference type="GO" id="GO:0005829">
    <property type="term" value="C:cytosol"/>
    <property type="evidence" value="ECO:0007669"/>
    <property type="project" value="TreeGrafter"/>
</dbReference>
<comment type="similarity">
    <text evidence="1">Belongs to the OSBP family.</text>
</comment>
<dbReference type="GO" id="GO:0034727">
    <property type="term" value="P:piecemeal microautophagy of the nucleus"/>
    <property type="evidence" value="ECO:0007669"/>
    <property type="project" value="TreeGrafter"/>
</dbReference>
<dbReference type="GO" id="GO:0006897">
    <property type="term" value="P:endocytosis"/>
    <property type="evidence" value="ECO:0007669"/>
    <property type="project" value="TreeGrafter"/>
</dbReference>
<feature type="compositionally biased region" description="Polar residues" evidence="8">
    <location>
        <begin position="379"/>
        <end position="394"/>
    </location>
</feature>
<dbReference type="AlphaFoldDB" id="A0A0J8R218"/>
<evidence type="ECO:0000256" key="8">
    <source>
        <dbReference type="SAM" id="MobiDB-lite"/>
    </source>
</evidence>
<accession>A0A0J8R218</accession>
<evidence type="ECO:0000259" key="9">
    <source>
        <dbReference type="PROSITE" id="PS50003"/>
    </source>
</evidence>
<dbReference type="Gene3D" id="2.30.29.30">
    <property type="entry name" value="Pleckstrin-homology domain (PH domain)/Phosphotyrosine-binding domain (PTB)"/>
    <property type="match status" value="1"/>
</dbReference>
<dbReference type="GO" id="GO:0032934">
    <property type="term" value="F:sterol binding"/>
    <property type="evidence" value="ECO:0007669"/>
    <property type="project" value="TreeGrafter"/>
</dbReference>
<dbReference type="InterPro" id="IPR002110">
    <property type="entry name" value="Ankyrin_rpt"/>
</dbReference>
<dbReference type="GO" id="GO:0030011">
    <property type="term" value="P:maintenance of cell polarity"/>
    <property type="evidence" value="ECO:0007669"/>
    <property type="project" value="TreeGrafter"/>
</dbReference>
<evidence type="ECO:0000256" key="4">
    <source>
        <dbReference type="ARBA" id="ARBA00023055"/>
    </source>
</evidence>
<dbReference type="InterPro" id="IPR036770">
    <property type="entry name" value="Ankyrin_rpt-contain_sf"/>
</dbReference>
<dbReference type="SUPFAM" id="SSF144000">
    <property type="entry name" value="Oxysterol-binding protein-like"/>
    <property type="match status" value="1"/>
</dbReference>
<evidence type="ECO:0000256" key="1">
    <source>
        <dbReference type="ARBA" id="ARBA00008842"/>
    </source>
</evidence>
<feature type="compositionally biased region" description="Basic and acidic residues" evidence="8">
    <location>
        <begin position="20"/>
        <end position="37"/>
    </location>
</feature>
<name>A0A0J8R218_COCIT</name>
<dbReference type="GO" id="GO:0005886">
    <property type="term" value="C:plasma membrane"/>
    <property type="evidence" value="ECO:0007669"/>
    <property type="project" value="TreeGrafter"/>
</dbReference>
<feature type="compositionally biased region" description="Polar residues" evidence="8">
    <location>
        <begin position="408"/>
        <end position="423"/>
    </location>
</feature>